<dbReference type="GO" id="GO:0003677">
    <property type="term" value="F:DNA binding"/>
    <property type="evidence" value="ECO:0007669"/>
    <property type="project" value="InterPro"/>
</dbReference>
<protein>
    <submittedName>
        <fullName evidence="3">Phage repressor protein CI</fullName>
    </submittedName>
</protein>
<dbReference type="AlphaFoldDB" id="A0A7Y6NHC2"/>
<proteinExistence type="predicted"/>
<dbReference type="GO" id="GO:0051259">
    <property type="term" value="P:protein complex oligomerization"/>
    <property type="evidence" value="ECO:0007669"/>
    <property type="project" value="InterPro"/>
</dbReference>
<dbReference type="InterPro" id="IPR010982">
    <property type="entry name" value="Lambda_DNA-bd_dom_sf"/>
</dbReference>
<dbReference type="InterPro" id="IPR010744">
    <property type="entry name" value="Phage_CI_N"/>
</dbReference>
<dbReference type="Pfam" id="PF16452">
    <property type="entry name" value="Phage_CI_C"/>
    <property type="match status" value="1"/>
</dbReference>
<dbReference type="RefSeq" id="WP_069728942.1">
    <property type="nucleotide sequence ID" value="NZ_JABWPE010000027.1"/>
</dbReference>
<dbReference type="Proteomes" id="UP000566985">
    <property type="component" value="Unassembled WGS sequence"/>
</dbReference>
<dbReference type="GeneID" id="57347267"/>
<feature type="domain" description="Bacteriophage CI repressor C-terminal" evidence="2">
    <location>
        <begin position="178"/>
        <end position="275"/>
    </location>
</feature>
<dbReference type="EMBL" id="JABWPM010000027">
    <property type="protein sequence ID" value="NUY98560.1"/>
    <property type="molecule type" value="Genomic_DNA"/>
</dbReference>
<name>A0A7Y6NHC2_9GAMM</name>
<sequence>MSDSNKDTKAILERILRSYGVSSRPELAELLRIPLPTIQNWVSRQSLPGDYIIQCSLDTGADLKWLMEGELANVSSDGERHPRLSGKKLHEHMLASGGKTVLQRVLHAYGFTMQKQLGELLDIPSATMSAWVRREYFPGDVVITCALDTGVSLSWLATGLDDNSKKNKNTPDSNEFSLPKRRLSGGVLDELGFVNLDVSLFGLRLIKPFYLEKGTTSYLIEEDVITIGNGDWLLDIDGNKDIYTVSRLPGNRIKVSSDISSFECSASDVTPIGIVALTIKKSI</sequence>
<dbReference type="GO" id="GO:0045892">
    <property type="term" value="P:negative regulation of DNA-templated transcription"/>
    <property type="evidence" value="ECO:0007669"/>
    <property type="project" value="InterPro"/>
</dbReference>
<dbReference type="InterPro" id="IPR032499">
    <property type="entry name" value="Phage_CI_C"/>
</dbReference>
<comment type="caution">
    <text evidence="3">The sequence shown here is derived from an EMBL/GenBank/DDBJ whole genome shotgun (WGS) entry which is preliminary data.</text>
</comment>
<dbReference type="Gene3D" id="1.10.260.40">
    <property type="entry name" value="lambda repressor-like DNA-binding domains"/>
    <property type="match status" value="2"/>
</dbReference>
<feature type="domain" description="Bacteriophage CI repressor N-terminal" evidence="1">
    <location>
        <begin position="10"/>
        <end position="69"/>
    </location>
</feature>
<dbReference type="Gene3D" id="2.10.109.10">
    <property type="entry name" value="Umud Fragment, subunit A"/>
    <property type="match status" value="1"/>
</dbReference>
<feature type="domain" description="Bacteriophage CI repressor N-terminal" evidence="1">
    <location>
        <begin position="101"/>
        <end position="162"/>
    </location>
</feature>
<dbReference type="Pfam" id="PF07022">
    <property type="entry name" value="Phage_CI_repr"/>
    <property type="match status" value="2"/>
</dbReference>
<evidence type="ECO:0000313" key="3">
    <source>
        <dbReference type="EMBL" id="NUY98560.1"/>
    </source>
</evidence>
<accession>A0A7Y6NHC2</accession>
<gene>
    <name evidence="3" type="ORF">HU668_19065</name>
</gene>
<evidence type="ECO:0000259" key="1">
    <source>
        <dbReference type="Pfam" id="PF07022"/>
    </source>
</evidence>
<organism evidence="3 4">
    <name type="scientific">Pantoea brenneri</name>
    <dbReference type="NCBI Taxonomy" id="472694"/>
    <lineage>
        <taxon>Bacteria</taxon>
        <taxon>Pseudomonadati</taxon>
        <taxon>Pseudomonadota</taxon>
        <taxon>Gammaproteobacteria</taxon>
        <taxon>Enterobacterales</taxon>
        <taxon>Erwiniaceae</taxon>
        <taxon>Pantoea</taxon>
    </lineage>
</organism>
<evidence type="ECO:0000313" key="4">
    <source>
        <dbReference type="Proteomes" id="UP000566985"/>
    </source>
</evidence>
<evidence type="ECO:0000259" key="2">
    <source>
        <dbReference type="Pfam" id="PF16452"/>
    </source>
</evidence>
<reference evidence="3 4" key="1">
    <citation type="submission" date="2020-05" db="EMBL/GenBank/DDBJ databases">
        <title>Whole Genome Sequences of Enterobacteriales Associated with the International Space Station.</title>
        <authorList>
            <person name="Bharadwaj A."/>
            <person name="Daudu R."/>
            <person name="Singh N."/>
            <person name="Wood J."/>
            <person name="Debieu M."/>
            <person name="Mason C."/>
            <person name="Wang C."/>
            <person name="Venkateswaran K."/>
        </authorList>
    </citation>
    <scope>NUCLEOTIDE SEQUENCE [LARGE SCALE GENOMIC DNA]</scope>
    <source>
        <strain evidence="3 4">IF5SW-B1</strain>
    </source>
</reference>